<feature type="transmembrane region" description="Helical" evidence="1">
    <location>
        <begin position="315"/>
        <end position="334"/>
    </location>
</feature>
<evidence type="ECO:0000259" key="2">
    <source>
        <dbReference type="Pfam" id="PF25474"/>
    </source>
</evidence>
<feature type="transmembrane region" description="Helical" evidence="1">
    <location>
        <begin position="235"/>
        <end position="253"/>
    </location>
</feature>
<evidence type="ECO:0000256" key="1">
    <source>
        <dbReference type="SAM" id="Phobius"/>
    </source>
</evidence>
<feature type="transmembrane region" description="Helical" evidence="1">
    <location>
        <begin position="138"/>
        <end position="158"/>
    </location>
</feature>
<dbReference type="Pfam" id="PF25474">
    <property type="entry name" value="TPR_TmcB"/>
    <property type="match status" value="1"/>
</dbReference>
<feature type="transmembrane region" description="Helical" evidence="1">
    <location>
        <begin position="46"/>
        <end position="66"/>
    </location>
</feature>
<protein>
    <recommendedName>
        <fullName evidence="2">TmcB/TmcC TPR repeats domain-containing protein</fullName>
    </recommendedName>
</protein>
<feature type="transmembrane region" description="Helical" evidence="1">
    <location>
        <begin position="289"/>
        <end position="309"/>
    </location>
</feature>
<feature type="transmembrane region" description="Helical" evidence="1">
    <location>
        <begin position="1015"/>
        <end position="1045"/>
    </location>
</feature>
<feature type="transmembrane region" description="Helical" evidence="1">
    <location>
        <begin position="1214"/>
        <end position="1238"/>
    </location>
</feature>
<feature type="transmembrane region" description="Helical" evidence="1">
    <location>
        <begin position="259"/>
        <end position="277"/>
    </location>
</feature>
<sequence>MEVKSNYGSTKNSLENDNILARIQTELKLIIFRVFFLILKDEDQSIAIQIFLQVISFLQYLTFIFHRQLYLVWKNQKVSYELYKFFGYFMLTPYFEMLNFSSFASMMYALVGIILMSIMILLLIGYTNITKINSSYTWPIYVLKLIFILFTTILYLPILDLFFQMLNCHYDDKNQLINVVFNSICWQGSQVIHGIVAILGIILFIVITMTFNLLYFEPKYNHKDQLSKTSGRAKAFKFFYFLIIEISFVLIDLDQFDYVAIYIILIGAFVTFYKLHIEQPFNNVPIQKISSIYAALMLWSALLMCFSHYLEDIIFHGTIYAWLIGIPLIGFAIYKKERYLYDLLLMNINKTEDPNQIILLTNYIQKLLSRYSTNQHFHIMLDALIEVHKNTCQKEDCVFRIKKQLNQRLVKLKDENISHRDYQIHLLLGEIYQGYIRRHQHNVKLRINYAFYLLDFLKQKQQSLNELNQIELLSPSFDNEFIIFRYKKIIEDEINISQNETISGNLDVATELTFQNNMRQFQNKIERATLMHMDFWSQLQEDQPDLGKMNEIGSKINQAIIQVEELWNKMQKMTQNLPKAMRLYAKFIIEVLQDKDYGEELLDKSKVLQNQNNKMKNKQTIQVFSSEDINFEPLPTLLVSTSSDKFAQINNLNLSICNLFGYHKTELINRKINLLIPQIYAKFHDNYMEMFMQNNDQQKLTKERLVYIKLKSGYILPCYIYMKALQSIDENILIAAQFRTLRTFKAGCYLILDSDDVIECISSSCICNLFIDQKMISHRKIYFHELFSNYNRNDYLNKTGCVISLNLQSNIVSNSNYLQYYISDLEDQTQILFQIQITEISNEHQDQVMGYVIKLEKVQNEQSQILSPDVQQQLVVPNTFMSNFQFKYYPSKALYIGENQEEGNSARVDQTVIWEQSSRLSEETQAEKKEKVEELKVEKINYAEGIRTLKLFDNRIQDIDDIRMSFSESDEVQHSSVFQKNSDNPEEIEQGQRNNVFRNRKALNSTINDQQRPKVIVYLSWTINILMITVLTLSFTSYFLGLFLFENVQNSLNLIEYASLRNQECSQIVMNVQNLEMLRIGIWNMTESEAIIYEAEQRTELNNSIFALTDANKKIMLNDLYINEQIEELHSKSVVNVRISKNSFSNYDLIEATQQIISKALLVRDKPLQNLTLDDEDATFITYNLQNAIIFQFRNETNQYSYGIQNLTENNVNIFFIFMIVAACSFFIQLIMIVVLIIQINQIQETILQLFMEIPEKTVKYLYNKSENFISNLQVGEEEEVSSDLSDEEQDQHKELSRTLNSKRKKKIFKNTNSFHRSQILIITFILFTFQGYFLLNYFLNQITYNNLKQQIPELNVTARCGSYYRFVDNCERQLFLNPEEPILLENAYSVVMNNIQLNYEVDSDLHQEHAKNSEIQNSNYYDTFQSIFMLNPCNTFVQKGYTTIEYCETFANGSIQQGMAVAIARYFENVRYIMTIYDMFYGHPEVNFSVAARGWGRFRNITNDSDNVTNYIYNLNNFKQTTESRIMQNIFLKVAFRYLLDQFLTALKQDIEITQTQLLAIFIVFEVLLFFIYFIIWLPAQMKMTRDIWRTKGLIMMIPLRVIQKIKTIKEFISFLVHSQDK</sequence>
<reference evidence="3" key="1">
    <citation type="submission" date="2021-01" db="EMBL/GenBank/DDBJ databases">
        <authorList>
            <consortium name="Genoscope - CEA"/>
            <person name="William W."/>
        </authorList>
    </citation>
    <scope>NUCLEOTIDE SEQUENCE</scope>
</reference>
<feature type="transmembrane region" description="Helical" evidence="1">
    <location>
        <begin position="1559"/>
        <end position="1581"/>
    </location>
</feature>
<feature type="domain" description="TmcB/TmcC TPR repeats" evidence="2">
    <location>
        <begin position="496"/>
        <end position="614"/>
    </location>
</feature>
<feature type="transmembrane region" description="Helical" evidence="1">
    <location>
        <begin position="78"/>
        <end position="95"/>
    </location>
</feature>
<keyword evidence="4" id="KW-1185">Reference proteome</keyword>
<proteinExistence type="predicted"/>
<dbReference type="FunFam" id="3.30.450.20:FF:000129">
    <property type="entry name" value="Uncharacterized protein"/>
    <property type="match status" value="1"/>
</dbReference>
<comment type="caution">
    <text evidence="3">The sequence shown here is derived from an EMBL/GenBank/DDBJ whole genome shotgun (WGS) entry which is preliminary data.</text>
</comment>
<dbReference type="InterPro" id="IPR052994">
    <property type="entry name" value="Tiny_macrocysts_regulators"/>
</dbReference>
<dbReference type="InterPro" id="IPR057352">
    <property type="entry name" value="TPR_TmcB/C"/>
</dbReference>
<feature type="transmembrane region" description="Helical" evidence="1">
    <location>
        <begin position="191"/>
        <end position="215"/>
    </location>
</feature>
<keyword evidence="1" id="KW-0812">Transmembrane</keyword>
<organism evidence="3 4">
    <name type="scientific">Paramecium pentaurelia</name>
    <dbReference type="NCBI Taxonomy" id="43138"/>
    <lineage>
        <taxon>Eukaryota</taxon>
        <taxon>Sar</taxon>
        <taxon>Alveolata</taxon>
        <taxon>Ciliophora</taxon>
        <taxon>Intramacronucleata</taxon>
        <taxon>Oligohymenophorea</taxon>
        <taxon>Peniculida</taxon>
        <taxon>Parameciidae</taxon>
        <taxon>Paramecium</taxon>
    </lineage>
</organism>
<accession>A0A8S1Y4V2</accession>
<feature type="transmembrane region" description="Helical" evidence="1">
    <location>
        <begin position="107"/>
        <end position="126"/>
    </location>
</feature>
<evidence type="ECO:0000313" key="4">
    <source>
        <dbReference type="Proteomes" id="UP000689195"/>
    </source>
</evidence>
<name>A0A8S1Y4V2_9CILI</name>
<dbReference type="OrthoDB" id="315694at2759"/>
<feature type="transmembrane region" description="Helical" evidence="1">
    <location>
        <begin position="1320"/>
        <end position="1340"/>
    </location>
</feature>
<dbReference type="Proteomes" id="UP000689195">
    <property type="component" value="Unassembled WGS sequence"/>
</dbReference>
<keyword evidence="1" id="KW-0472">Membrane</keyword>
<keyword evidence="1" id="KW-1133">Transmembrane helix</keyword>
<dbReference type="PANTHER" id="PTHR31600:SF2">
    <property type="entry name" value="GAMETE ENRICHED GENE 10 PROTEIN-RELATED"/>
    <property type="match status" value="1"/>
</dbReference>
<dbReference type="EMBL" id="CAJJDO010000152">
    <property type="protein sequence ID" value="CAD8208819.1"/>
    <property type="molecule type" value="Genomic_DNA"/>
</dbReference>
<dbReference type="PANTHER" id="PTHR31600">
    <property type="entry name" value="TINY MACROCYSTS PROTEIN B-RELATED"/>
    <property type="match status" value="1"/>
</dbReference>
<evidence type="ECO:0000313" key="3">
    <source>
        <dbReference type="EMBL" id="CAD8208819.1"/>
    </source>
</evidence>
<gene>
    <name evidence="3" type="ORF">PPENT_87.1.T1520049</name>
</gene>